<evidence type="ECO:0000256" key="1">
    <source>
        <dbReference type="ARBA" id="ARBA00004651"/>
    </source>
</evidence>
<comment type="caution">
    <text evidence="8">The sequence shown here is derived from an EMBL/GenBank/DDBJ whole genome shotgun (WGS) entry which is preliminary data.</text>
</comment>
<dbReference type="GO" id="GO:0030425">
    <property type="term" value="C:dendrite"/>
    <property type="evidence" value="ECO:0007669"/>
    <property type="project" value="TreeGrafter"/>
</dbReference>
<sequence>MPRCWGKTKPLAAPGTALQPQGLWTVGRDLAGEGGGDEEETKEKDLLHRPLLLIRITLSLLGIVPYSYNSDTHRYVLNWRSWAGLHTIGVFLWLCALLVSTSVGIVRVFVQSQFLQESGNHELELMGVVIIVGCLLNAWVEVINVIILGRSLCNFLNLWQMFSARTSLDPTRRLRFASCVYAIFLYAFVFAVLVVAVLGPSDMLMGIVDLLTQVLFLVSPQWLAQETLAVQVVRVVVALVVCHLYMVYKGSLFLFVSICHMLHNVLEGWRNQLSHTLHVAWQDAGLDHLEQHSSCQVVQLDQLVQSHCQVVMMVRKTETIFSSTLQCFYATQVVTLCLELYLVAYRIGVGTGYYGHEAIWQAIIISQTCIVFFLVSLKASRVCEEAERCVDVLRHGLPYTASDKDKFHFGELTVALTSSPICISGGRFFTINRPFIITVVGAVLSYFVIVLQLKLPSASSVRQNLAALNTTTFNHTL</sequence>
<dbReference type="GO" id="GO:0050909">
    <property type="term" value="P:sensory perception of taste"/>
    <property type="evidence" value="ECO:0007669"/>
    <property type="project" value="InterPro"/>
</dbReference>
<accession>A0AAW0W3S0</accession>
<gene>
    <name evidence="8" type="ORF">OTU49_011564</name>
</gene>
<feature type="transmembrane region" description="Helical" evidence="7">
    <location>
        <begin position="88"/>
        <end position="110"/>
    </location>
</feature>
<dbReference type="InterPro" id="IPR013604">
    <property type="entry name" value="7TM_chemorcpt"/>
</dbReference>
<dbReference type="PANTHER" id="PTHR21143:SF133">
    <property type="entry name" value="GUSTATORY AND PHEROMONE RECEPTOR 32A-RELATED"/>
    <property type="match status" value="1"/>
</dbReference>
<keyword evidence="6" id="KW-0675">Receptor</keyword>
<evidence type="ECO:0000256" key="4">
    <source>
        <dbReference type="ARBA" id="ARBA00022989"/>
    </source>
</evidence>
<evidence type="ECO:0000256" key="2">
    <source>
        <dbReference type="ARBA" id="ARBA00022475"/>
    </source>
</evidence>
<dbReference type="EMBL" id="JARKIK010000088">
    <property type="protein sequence ID" value="KAK8723829.1"/>
    <property type="molecule type" value="Genomic_DNA"/>
</dbReference>
<feature type="transmembrane region" description="Helical" evidence="7">
    <location>
        <begin position="435"/>
        <end position="455"/>
    </location>
</feature>
<feature type="transmembrane region" description="Helical" evidence="7">
    <location>
        <begin position="122"/>
        <end position="139"/>
    </location>
</feature>
<name>A0AAW0W3S0_CHEQU</name>
<dbReference type="Pfam" id="PF08395">
    <property type="entry name" value="7tm_7"/>
    <property type="match status" value="1"/>
</dbReference>
<dbReference type="GO" id="GO:0008049">
    <property type="term" value="P:male courtship behavior"/>
    <property type="evidence" value="ECO:0007669"/>
    <property type="project" value="TreeGrafter"/>
</dbReference>
<keyword evidence="2" id="KW-1003">Cell membrane</keyword>
<keyword evidence="5 7" id="KW-0472">Membrane</keyword>
<feature type="transmembrane region" description="Helical" evidence="7">
    <location>
        <begin position="235"/>
        <end position="263"/>
    </location>
</feature>
<dbReference type="GO" id="GO:0005886">
    <property type="term" value="C:plasma membrane"/>
    <property type="evidence" value="ECO:0007669"/>
    <property type="project" value="UniProtKB-SubCell"/>
</dbReference>
<proteinExistence type="predicted"/>
<dbReference type="GO" id="GO:0043025">
    <property type="term" value="C:neuronal cell body"/>
    <property type="evidence" value="ECO:0007669"/>
    <property type="project" value="TreeGrafter"/>
</dbReference>
<evidence type="ECO:0000256" key="3">
    <source>
        <dbReference type="ARBA" id="ARBA00022692"/>
    </source>
</evidence>
<keyword evidence="4 7" id="KW-1133">Transmembrane helix</keyword>
<keyword evidence="3 7" id="KW-0812">Transmembrane</keyword>
<feature type="transmembrane region" description="Helical" evidence="7">
    <location>
        <begin position="174"/>
        <end position="198"/>
    </location>
</feature>
<evidence type="ECO:0000256" key="6">
    <source>
        <dbReference type="ARBA" id="ARBA00023170"/>
    </source>
</evidence>
<dbReference type="Proteomes" id="UP001445076">
    <property type="component" value="Unassembled WGS sequence"/>
</dbReference>
<organism evidence="8 9">
    <name type="scientific">Cherax quadricarinatus</name>
    <name type="common">Australian red claw crayfish</name>
    <dbReference type="NCBI Taxonomy" id="27406"/>
    <lineage>
        <taxon>Eukaryota</taxon>
        <taxon>Metazoa</taxon>
        <taxon>Ecdysozoa</taxon>
        <taxon>Arthropoda</taxon>
        <taxon>Crustacea</taxon>
        <taxon>Multicrustacea</taxon>
        <taxon>Malacostraca</taxon>
        <taxon>Eumalacostraca</taxon>
        <taxon>Eucarida</taxon>
        <taxon>Decapoda</taxon>
        <taxon>Pleocyemata</taxon>
        <taxon>Astacidea</taxon>
        <taxon>Parastacoidea</taxon>
        <taxon>Parastacidae</taxon>
        <taxon>Cherax</taxon>
    </lineage>
</organism>
<dbReference type="GO" id="GO:0007635">
    <property type="term" value="P:chemosensory behavior"/>
    <property type="evidence" value="ECO:0007669"/>
    <property type="project" value="TreeGrafter"/>
</dbReference>
<reference evidence="8 9" key="1">
    <citation type="journal article" date="2024" name="BMC Genomics">
        <title>Genome assembly of redclaw crayfish (Cherax quadricarinatus) provides insights into its immune adaptation and hypoxia tolerance.</title>
        <authorList>
            <person name="Liu Z."/>
            <person name="Zheng J."/>
            <person name="Li H."/>
            <person name="Fang K."/>
            <person name="Wang S."/>
            <person name="He J."/>
            <person name="Zhou D."/>
            <person name="Weng S."/>
            <person name="Chi M."/>
            <person name="Gu Z."/>
            <person name="He J."/>
            <person name="Li F."/>
            <person name="Wang M."/>
        </authorList>
    </citation>
    <scope>NUCLEOTIDE SEQUENCE [LARGE SCALE GENOMIC DNA]</scope>
    <source>
        <strain evidence="8">ZL_2023a</strain>
    </source>
</reference>
<feature type="transmembrane region" description="Helical" evidence="7">
    <location>
        <begin position="51"/>
        <end position="68"/>
    </location>
</feature>
<comment type="subcellular location">
    <subcellularLocation>
        <location evidence="1">Cell membrane</location>
        <topology evidence="1">Multi-pass membrane protein</topology>
    </subcellularLocation>
</comment>
<evidence type="ECO:0000313" key="8">
    <source>
        <dbReference type="EMBL" id="KAK8723829.1"/>
    </source>
</evidence>
<evidence type="ECO:0008006" key="10">
    <source>
        <dbReference type="Google" id="ProtNLM"/>
    </source>
</evidence>
<evidence type="ECO:0000313" key="9">
    <source>
        <dbReference type="Proteomes" id="UP001445076"/>
    </source>
</evidence>
<dbReference type="AlphaFoldDB" id="A0AAW0W3S0"/>
<dbReference type="PANTHER" id="PTHR21143">
    <property type="entry name" value="INVERTEBRATE GUSTATORY RECEPTOR"/>
    <property type="match status" value="1"/>
</dbReference>
<protein>
    <recommendedName>
        <fullName evidence="10">Gustatory receptor</fullName>
    </recommendedName>
</protein>
<feature type="transmembrane region" description="Helical" evidence="7">
    <location>
        <begin position="358"/>
        <end position="377"/>
    </location>
</feature>
<evidence type="ECO:0000256" key="7">
    <source>
        <dbReference type="SAM" id="Phobius"/>
    </source>
</evidence>
<keyword evidence="9" id="KW-1185">Reference proteome</keyword>
<evidence type="ECO:0000256" key="5">
    <source>
        <dbReference type="ARBA" id="ARBA00023136"/>
    </source>
</evidence>
<dbReference type="GO" id="GO:0030424">
    <property type="term" value="C:axon"/>
    <property type="evidence" value="ECO:0007669"/>
    <property type="project" value="TreeGrafter"/>
</dbReference>